<accession>A0A3P3VIP3</accession>
<reference evidence="2 3" key="1">
    <citation type="submission" date="2018-08" db="EMBL/GenBank/DDBJ databases">
        <authorList>
            <person name="Khan S.A."/>
        </authorList>
    </citation>
    <scope>NUCLEOTIDE SEQUENCE [LARGE SCALE GENOMIC DNA]</scope>
    <source>
        <strain evidence="2 3">GTF-13</strain>
    </source>
</reference>
<dbReference type="RefSeq" id="WP_125016465.1">
    <property type="nucleotide sequence ID" value="NZ_QWEZ01000002.1"/>
</dbReference>
<dbReference type="EMBL" id="QWEZ01000002">
    <property type="protein sequence ID" value="RRJ82590.1"/>
    <property type="molecule type" value="Genomic_DNA"/>
</dbReference>
<proteinExistence type="predicted"/>
<organism evidence="2 3">
    <name type="scientific">Aestuariirhabdus litorea</name>
    <dbReference type="NCBI Taxonomy" id="2528527"/>
    <lineage>
        <taxon>Bacteria</taxon>
        <taxon>Pseudomonadati</taxon>
        <taxon>Pseudomonadota</taxon>
        <taxon>Gammaproteobacteria</taxon>
        <taxon>Oceanospirillales</taxon>
        <taxon>Aestuariirhabdaceae</taxon>
        <taxon>Aestuariirhabdus</taxon>
    </lineage>
</organism>
<dbReference type="Proteomes" id="UP000280792">
    <property type="component" value="Unassembled WGS sequence"/>
</dbReference>
<comment type="caution">
    <text evidence="2">The sequence shown here is derived from an EMBL/GenBank/DDBJ whole genome shotgun (WGS) entry which is preliminary data.</text>
</comment>
<sequence>MYDQDKSRAIKNLLQEKEEINAHIKNNSLEVHELKNEFARLIDLELSLSELGYKPPQGEPLDLDIPIDSILRLRPFPRSWEKPEHRELLRAEHPYPAHLLDLKDVLNEVEGEYPEAKAELDDLYAAALGHESRGREPLEIGKYPSSWYRPENRKLLQKFSPSMHDLLNLLEESRLTNDE</sequence>
<reference evidence="2 3" key="2">
    <citation type="submission" date="2018-12" db="EMBL/GenBank/DDBJ databases">
        <title>Simiduia agarivorans gen. nov., sp. nov., a marine, agarolytic bacterium isolated from shallow coastal water from Keelung, Taiwan.</title>
        <authorList>
            <person name="Shieh W.Y."/>
        </authorList>
    </citation>
    <scope>NUCLEOTIDE SEQUENCE [LARGE SCALE GENOMIC DNA]</scope>
    <source>
        <strain evidence="2 3">GTF-13</strain>
    </source>
</reference>
<evidence type="ECO:0000313" key="3">
    <source>
        <dbReference type="Proteomes" id="UP000280792"/>
    </source>
</evidence>
<keyword evidence="3" id="KW-1185">Reference proteome</keyword>
<evidence type="ECO:0000256" key="1">
    <source>
        <dbReference type="SAM" id="Coils"/>
    </source>
</evidence>
<dbReference type="AlphaFoldDB" id="A0A3P3VIP3"/>
<name>A0A3P3VIP3_9GAMM</name>
<protein>
    <submittedName>
        <fullName evidence="2">Uncharacterized protein</fullName>
    </submittedName>
</protein>
<keyword evidence="1" id="KW-0175">Coiled coil</keyword>
<feature type="coiled-coil region" evidence="1">
    <location>
        <begin position="99"/>
        <end position="126"/>
    </location>
</feature>
<gene>
    <name evidence="2" type="ORF">D0544_12045</name>
</gene>
<feature type="coiled-coil region" evidence="1">
    <location>
        <begin position="10"/>
        <end position="37"/>
    </location>
</feature>
<evidence type="ECO:0000313" key="2">
    <source>
        <dbReference type="EMBL" id="RRJ82590.1"/>
    </source>
</evidence>